<dbReference type="PROSITE" id="PS00175">
    <property type="entry name" value="PG_MUTASE"/>
    <property type="match status" value="1"/>
</dbReference>
<feature type="active site" description="Proton donor/acceptor" evidence="9">
    <location>
        <position position="158"/>
    </location>
</feature>
<evidence type="ECO:0000256" key="3">
    <source>
        <dbReference type="ARBA" id="ARBA00022640"/>
    </source>
</evidence>
<protein>
    <recommendedName>
        <fullName evidence="8">2-carboxy-D-arabinitol-1-phosphatase</fullName>
        <ecNumber evidence="8">3.1.3.63</ecNumber>
    </recommendedName>
</protein>
<evidence type="ECO:0000256" key="7">
    <source>
        <dbReference type="ARBA" id="ARBA00052441"/>
    </source>
</evidence>
<dbReference type="EC" id="3.1.3.63" evidence="8"/>
<dbReference type="Proteomes" id="UP001420932">
    <property type="component" value="Unassembled WGS sequence"/>
</dbReference>
<evidence type="ECO:0000256" key="11">
    <source>
        <dbReference type="SAM" id="MobiDB-lite"/>
    </source>
</evidence>
<evidence type="ECO:0000256" key="10">
    <source>
        <dbReference type="PIRSR" id="PIRSR613078-2"/>
    </source>
</evidence>
<dbReference type="InterPro" id="IPR001345">
    <property type="entry name" value="PG/BPGM_mutase_AS"/>
</dbReference>
<dbReference type="SMART" id="SM00855">
    <property type="entry name" value="PGAM"/>
    <property type="match status" value="1"/>
</dbReference>
<evidence type="ECO:0000256" key="2">
    <source>
        <dbReference type="ARBA" id="ARBA00022528"/>
    </source>
</evidence>
<proteinExistence type="inferred from homology"/>
<dbReference type="EMBL" id="JBBNAF010000007">
    <property type="protein sequence ID" value="KAK9127656.1"/>
    <property type="molecule type" value="Genomic_DNA"/>
</dbReference>
<evidence type="ECO:0000256" key="8">
    <source>
        <dbReference type="ARBA" id="ARBA00066640"/>
    </source>
</evidence>
<reference evidence="12 13" key="1">
    <citation type="submission" date="2024-01" db="EMBL/GenBank/DDBJ databases">
        <title>Genome assemblies of Stephania.</title>
        <authorList>
            <person name="Yang L."/>
        </authorList>
    </citation>
    <scope>NUCLEOTIDE SEQUENCE [LARGE SCALE GENOMIC DNA]</scope>
    <source>
        <strain evidence="12">YNDBR</strain>
        <tissue evidence="12">Leaf</tissue>
    </source>
</reference>
<keyword evidence="13" id="KW-1185">Reference proteome</keyword>
<dbReference type="InterPro" id="IPR029033">
    <property type="entry name" value="His_PPase_superfam"/>
</dbReference>
<dbReference type="Pfam" id="PF00300">
    <property type="entry name" value="His_Phos_1"/>
    <property type="match status" value="2"/>
</dbReference>
<dbReference type="GO" id="GO:0009570">
    <property type="term" value="C:chloroplast stroma"/>
    <property type="evidence" value="ECO:0007669"/>
    <property type="project" value="UniProtKB-SubCell"/>
</dbReference>
<keyword evidence="3" id="KW-0934">Plastid</keyword>
<dbReference type="PANTHER" id="PTHR48100:SF10">
    <property type="entry name" value="2-CARBOXY-D-ARABINITOL-1-PHOSPHATASE-RELATED"/>
    <property type="match status" value="1"/>
</dbReference>
<dbReference type="GO" id="GO:0047538">
    <property type="term" value="F:2-carboxy-D-arabinitol-1-phosphatase activity"/>
    <property type="evidence" value="ECO:0007669"/>
    <property type="project" value="UniProtKB-EC"/>
</dbReference>
<feature type="region of interest" description="Disordered" evidence="11">
    <location>
        <begin position="24"/>
        <end position="58"/>
    </location>
</feature>
<dbReference type="CDD" id="cd07067">
    <property type="entry name" value="HP_PGM_like"/>
    <property type="match status" value="1"/>
</dbReference>
<evidence type="ECO:0000256" key="6">
    <source>
        <dbReference type="ARBA" id="ARBA00038362"/>
    </source>
</evidence>
<accession>A0AAP0J4X0</accession>
<dbReference type="FunFam" id="3.40.50.1240:FF:000018">
    <property type="entry name" value="Phosphoglycerate mutase"/>
    <property type="match status" value="1"/>
</dbReference>
<evidence type="ECO:0000256" key="9">
    <source>
        <dbReference type="PIRSR" id="PIRSR613078-1"/>
    </source>
</evidence>
<keyword evidence="4" id="KW-0378">Hydrolase</keyword>
<dbReference type="InterPro" id="IPR050275">
    <property type="entry name" value="PGM_Phosphatase"/>
</dbReference>
<name>A0AAP0J4X0_9MAGN</name>
<comment type="catalytic activity">
    <reaction evidence="7">
        <text>2-carboxy-D-arabinitol 1-phosphate + H2O = 2-carboxy-D-arabinitol + phosphate</text>
        <dbReference type="Rhea" id="RHEA:17837"/>
        <dbReference type="ChEBI" id="CHEBI:15377"/>
        <dbReference type="ChEBI" id="CHEBI:43474"/>
        <dbReference type="ChEBI" id="CHEBI:58008"/>
        <dbReference type="ChEBI" id="CHEBI:58185"/>
        <dbReference type="EC" id="3.1.3.63"/>
    </reaction>
</comment>
<keyword evidence="2" id="KW-0150">Chloroplast</keyword>
<evidence type="ECO:0000256" key="1">
    <source>
        <dbReference type="ARBA" id="ARBA00004470"/>
    </source>
</evidence>
<dbReference type="InterPro" id="IPR013078">
    <property type="entry name" value="His_Pase_superF_clade-1"/>
</dbReference>
<evidence type="ECO:0000313" key="13">
    <source>
        <dbReference type="Proteomes" id="UP001420932"/>
    </source>
</evidence>
<organism evidence="12 13">
    <name type="scientific">Stephania yunnanensis</name>
    <dbReference type="NCBI Taxonomy" id="152371"/>
    <lineage>
        <taxon>Eukaryota</taxon>
        <taxon>Viridiplantae</taxon>
        <taxon>Streptophyta</taxon>
        <taxon>Embryophyta</taxon>
        <taxon>Tracheophyta</taxon>
        <taxon>Spermatophyta</taxon>
        <taxon>Magnoliopsida</taxon>
        <taxon>Ranunculales</taxon>
        <taxon>Menispermaceae</taxon>
        <taxon>Menispermoideae</taxon>
        <taxon>Cissampelideae</taxon>
        <taxon>Stephania</taxon>
    </lineage>
</organism>
<gene>
    <name evidence="12" type="ORF">Syun_016453</name>
</gene>
<keyword evidence="5" id="KW-0809">Transit peptide</keyword>
<evidence type="ECO:0000256" key="4">
    <source>
        <dbReference type="ARBA" id="ARBA00022801"/>
    </source>
</evidence>
<dbReference type="PANTHER" id="PTHR48100">
    <property type="entry name" value="BROAD-SPECIFICITY PHOSPHATASE YOR283W-RELATED"/>
    <property type="match status" value="1"/>
</dbReference>
<feature type="binding site" evidence="10">
    <location>
        <position position="169"/>
    </location>
    <ligand>
        <name>substrate</name>
    </ligand>
</feature>
<dbReference type="AlphaFoldDB" id="A0AAP0J4X0"/>
<comment type="caution">
    <text evidence="12">The sequence shown here is derived from an EMBL/GenBank/DDBJ whole genome shotgun (WGS) entry which is preliminary data.</text>
</comment>
<feature type="binding site" evidence="10">
    <location>
        <begin position="83"/>
        <end position="90"/>
    </location>
    <ligand>
        <name>substrate</name>
    </ligand>
</feature>
<evidence type="ECO:0000256" key="5">
    <source>
        <dbReference type="ARBA" id="ARBA00022946"/>
    </source>
</evidence>
<comment type="subcellular location">
    <subcellularLocation>
        <location evidence="1">Plastid</location>
        <location evidence="1">Chloroplast stroma</location>
    </subcellularLocation>
</comment>
<dbReference type="Gene3D" id="3.40.50.1240">
    <property type="entry name" value="Phosphoglycerate mutase-like"/>
    <property type="match status" value="2"/>
</dbReference>
<evidence type="ECO:0000313" key="12">
    <source>
        <dbReference type="EMBL" id="KAK9127656.1"/>
    </source>
</evidence>
<sequence>MLSLNYRLHDCVLVHPKREIGLRYRTRRNPNSAPIRSSSPSLQEIERSPRSSSSSRDVNLGEKALASATFPPIKAAKRVVLVRHGQSTWNEEGRIQGSSDFSVLTQKGESQAETSRQMLIDDTFDVCFTSPLIRSKRTAEIIWDGRGKEMVPELELREIDLYSFQGLLKHEGKERFGEAYRKWQIDAPNFNIDGHYPVRELWARARDCWNKILIHEGKSVLVVAHNAVNQALVATAIGLSTEYFRVLLQSNCGVSVLDFTPRLDDGSPHICLNRLNQTPSSPVAASSSAGRKTSMRIILACHGSTQISTESDLQNLGNGPMNMLGIIQSQKTAELLLDLKLDSIVSSPQIASVETAMTISKVQEAADCLGADCVPRYVEMKQLQELEVEPILPPSNEARINFDHTRPQIKMKTSVSSTSLTGLQEETGKQLHALTNGFGSEALEYFAVCAVNDMLILLSLDVNCITLKKFGMRSFHSTCEYISHIEKRFTPSGQSVQTITNLTSNLKYWWIIILCALDKGKGVTVTLEK</sequence>
<feature type="compositionally biased region" description="Polar residues" evidence="11">
    <location>
        <begin position="29"/>
        <end position="42"/>
    </location>
</feature>
<feature type="binding site" evidence="10">
    <location>
        <position position="134"/>
    </location>
    <ligand>
        <name>substrate</name>
    </ligand>
</feature>
<feature type="active site" description="Tele-phosphohistidine intermediate" evidence="9">
    <location>
        <position position="84"/>
    </location>
</feature>
<comment type="similarity">
    <text evidence="6">Belongs to the phosphoglycerate mutase family.</text>
</comment>
<dbReference type="SUPFAM" id="SSF53254">
    <property type="entry name" value="Phosphoglycerate mutase-like"/>
    <property type="match status" value="2"/>
</dbReference>